<dbReference type="PANTHER" id="PTHR46889:SF4">
    <property type="entry name" value="TRANSPOSASE INSO FOR INSERTION SEQUENCE ELEMENT IS911B-RELATED"/>
    <property type="match status" value="1"/>
</dbReference>
<dbReference type="PANTHER" id="PTHR46889">
    <property type="entry name" value="TRANSPOSASE INSF FOR INSERTION SEQUENCE IS3B-RELATED"/>
    <property type="match status" value="1"/>
</dbReference>
<reference evidence="2 3" key="1">
    <citation type="submission" date="2024-06" db="EMBL/GenBank/DDBJ databases">
        <title>Genomic Encyclopedia of Type Strains, Phase V (KMG-V): Genome sequencing to study the core and pangenomes of soil and plant-associated prokaryotes.</title>
        <authorList>
            <person name="Whitman W."/>
        </authorList>
    </citation>
    <scope>NUCLEOTIDE SEQUENCE [LARGE SCALE GENOMIC DNA]</scope>
    <source>
        <strain evidence="2 3">NE40</strain>
    </source>
</reference>
<comment type="caution">
    <text evidence="2">The sequence shown here is derived from an EMBL/GenBank/DDBJ whole genome shotgun (WGS) entry which is preliminary data.</text>
</comment>
<dbReference type="InterPro" id="IPR050900">
    <property type="entry name" value="Transposase_IS3/IS150/IS904"/>
</dbReference>
<gene>
    <name evidence="2" type="ORF">V5J35_001817</name>
</gene>
<sequence length="134" mass="15496">MRRFGLRVRVAKKFKVTTNSKHKLPVAANLLNREFSVLAPDKVYVANISYLWTREGRVYLAAVVDLFSRKVVDWFMSSRMTTELPLEALKMAYWSRKPGEGVIHHSDRGSQYASVGYQNQLKEYGMVCSMSWRS</sequence>
<feature type="domain" description="Integrase catalytic" evidence="1">
    <location>
        <begin position="36"/>
        <end position="134"/>
    </location>
</feature>
<dbReference type="SUPFAM" id="SSF53098">
    <property type="entry name" value="Ribonuclease H-like"/>
    <property type="match status" value="1"/>
</dbReference>
<dbReference type="Gene3D" id="3.30.420.10">
    <property type="entry name" value="Ribonuclease H-like superfamily/Ribonuclease H"/>
    <property type="match status" value="1"/>
</dbReference>
<dbReference type="InterPro" id="IPR036397">
    <property type="entry name" value="RNaseH_sf"/>
</dbReference>
<proteinExistence type="predicted"/>
<evidence type="ECO:0000259" key="1">
    <source>
        <dbReference type="PROSITE" id="PS50994"/>
    </source>
</evidence>
<dbReference type="Proteomes" id="UP001549366">
    <property type="component" value="Unassembled WGS sequence"/>
</dbReference>
<name>A0ABV2SFS4_9GAMM</name>
<dbReference type="Pfam" id="PF00665">
    <property type="entry name" value="rve"/>
    <property type="match status" value="1"/>
</dbReference>
<dbReference type="RefSeq" id="WP_354010952.1">
    <property type="nucleotide sequence ID" value="NZ_JBEWTA010000001.1"/>
</dbReference>
<organism evidence="2 3">
    <name type="scientific">Endozoicomonas lisbonensis</name>
    <dbReference type="NCBI Taxonomy" id="3120522"/>
    <lineage>
        <taxon>Bacteria</taxon>
        <taxon>Pseudomonadati</taxon>
        <taxon>Pseudomonadota</taxon>
        <taxon>Gammaproteobacteria</taxon>
        <taxon>Oceanospirillales</taxon>
        <taxon>Endozoicomonadaceae</taxon>
        <taxon>Endozoicomonas</taxon>
    </lineage>
</organism>
<protein>
    <submittedName>
        <fullName evidence="2">Transposase InsO family protein</fullName>
    </submittedName>
</protein>
<evidence type="ECO:0000313" key="3">
    <source>
        <dbReference type="Proteomes" id="UP001549366"/>
    </source>
</evidence>
<dbReference type="InterPro" id="IPR001584">
    <property type="entry name" value="Integrase_cat-core"/>
</dbReference>
<dbReference type="EMBL" id="JBEWTB010000002">
    <property type="protein sequence ID" value="MET4756625.1"/>
    <property type="molecule type" value="Genomic_DNA"/>
</dbReference>
<evidence type="ECO:0000313" key="2">
    <source>
        <dbReference type="EMBL" id="MET4756625.1"/>
    </source>
</evidence>
<dbReference type="InterPro" id="IPR012337">
    <property type="entry name" value="RNaseH-like_sf"/>
</dbReference>
<dbReference type="PROSITE" id="PS50994">
    <property type="entry name" value="INTEGRASE"/>
    <property type="match status" value="1"/>
</dbReference>
<keyword evidence="3" id="KW-1185">Reference proteome</keyword>
<accession>A0ABV2SFS4</accession>